<evidence type="ECO:0000256" key="8">
    <source>
        <dbReference type="RuleBase" id="RU000461"/>
    </source>
</evidence>
<evidence type="ECO:0000256" key="2">
    <source>
        <dbReference type="ARBA" id="ARBA00022617"/>
    </source>
</evidence>
<evidence type="ECO:0000256" key="4">
    <source>
        <dbReference type="ARBA" id="ARBA00023002"/>
    </source>
</evidence>
<keyword evidence="3 7" id="KW-0479">Metal-binding</keyword>
<reference evidence="9 10" key="1">
    <citation type="submission" date="2008-07" db="EMBL/GenBank/DDBJ databases">
        <authorList>
            <person name="El-Sayed N."/>
            <person name="Caler E."/>
            <person name="Inman J."/>
            <person name="Amedeo P."/>
            <person name="Hass B."/>
            <person name="Wortman J."/>
        </authorList>
    </citation>
    <scope>NUCLEOTIDE SEQUENCE [LARGE SCALE GENOMIC DNA]</scope>
    <source>
        <strain evidence="10">ATCC 50983 / TXsc</strain>
    </source>
</reference>
<dbReference type="InterPro" id="IPR017972">
    <property type="entry name" value="Cyt_P450_CS"/>
</dbReference>
<dbReference type="Gene3D" id="1.10.630.10">
    <property type="entry name" value="Cytochrome P450"/>
    <property type="match status" value="1"/>
</dbReference>
<comment type="cofactor">
    <cofactor evidence="7">
        <name>heme</name>
        <dbReference type="ChEBI" id="CHEBI:30413"/>
    </cofactor>
</comment>
<keyword evidence="5 7" id="KW-0408">Iron</keyword>
<evidence type="ECO:0000313" key="10">
    <source>
        <dbReference type="Proteomes" id="UP000007800"/>
    </source>
</evidence>
<name>C5LW82_PERM5</name>
<evidence type="ECO:0000256" key="7">
    <source>
        <dbReference type="PIRSR" id="PIRSR602401-1"/>
    </source>
</evidence>
<evidence type="ECO:0000256" key="3">
    <source>
        <dbReference type="ARBA" id="ARBA00022723"/>
    </source>
</evidence>
<dbReference type="InterPro" id="IPR001128">
    <property type="entry name" value="Cyt_P450"/>
</dbReference>
<dbReference type="AlphaFoldDB" id="C5LW82"/>
<feature type="binding site" description="axial binding residue" evidence="7">
    <location>
        <position position="352"/>
    </location>
    <ligand>
        <name>heme</name>
        <dbReference type="ChEBI" id="CHEBI:30413"/>
    </ligand>
    <ligandPart>
        <name>Fe</name>
        <dbReference type="ChEBI" id="CHEBI:18248"/>
    </ligandPart>
</feature>
<dbReference type="PRINTS" id="PR00385">
    <property type="entry name" value="P450"/>
</dbReference>
<keyword evidence="6 8" id="KW-0503">Monooxygenase</keyword>
<dbReference type="GeneID" id="9044170"/>
<evidence type="ECO:0000313" key="9">
    <source>
        <dbReference type="EMBL" id="EEQ99019.1"/>
    </source>
</evidence>
<dbReference type="SUPFAM" id="SSF48264">
    <property type="entry name" value="Cytochrome P450"/>
    <property type="match status" value="1"/>
</dbReference>
<organism evidence="10">
    <name type="scientific">Perkinsus marinus (strain ATCC 50983 / TXsc)</name>
    <dbReference type="NCBI Taxonomy" id="423536"/>
    <lineage>
        <taxon>Eukaryota</taxon>
        <taxon>Sar</taxon>
        <taxon>Alveolata</taxon>
        <taxon>Perkinsozoa</taxon>
        <taxon>Perkinsea</taxon>
        <taxon>Perkinsida</taxon>
        <taxon>Perkinsidae</taxon>
        <taxon>Perkinsus</taxon>
    </lineage>
</organism>
<evidence type="ECO:0000256" key="6">
    <source>
        <dbReference type="ARBA" id="ARBA00023033"/>
    </source>
</evidence>
<dbReference type="InterPro" id="IPR036396">
    <property type="entry name" value="Cyt_P450_sf"/>
</dbReference>
<proteinExistence type="inferred from homology"/>
<dbReference type="RefSeq" id="XP_002766302.1">
    <property type="nucleotide sequence ID" value="XM_002766256.1"/>
</dbReference>
<sequence>MVVVSDSELIRQVLNARPRTYIKPSNKHKIMPMEGMFNTEGEVWKRNRRLGAPAFNDSNSMAMIPDMSKIALRLIRQLERLSQDGRIVWRPVEWLPLCTLDVLCVTTLGKDYNFLNPNGVPLGHQSGELQLAMNDLLVGSGYALQRSAMPWITRDRFPWNLNPMIKKMHSGAKTLNRICDEIINKRRAERKSGKGVERHDLLDKLLHLDEVDLRGNLITFLVAGSDTTAMTVAWCLYYLALYPEIQNRARVEVDALGHDPNATEDLDRLVFVKCCILEALRLQPPAVFLLHECTHDTELDGRRIPTGTNVLTLFRKAMVADAPKRWLLPDGSLIDQARERDHLAFGAGPRQCPGKNMAIKEAVVILTLILKYFNSISLNCSSSIVRGEATFTYGPLNLELQMRRRVG</sequence>
<dbReference type="GO" id="GO:0005506">
    <property type="term" value="F:iron ion binding"/>
    <property type="evidence" value="ECO:0007669"/>
    <property type="project" value="InterPro"/>
</dbReference>
<dbReference type="OMA" id="MHNSVME"/>
<dbReference type="InterPro" id="IPR002401">
    <property type="entry name" value="Cyt_P450_E_grp-I"/>
</dbReference>
<dbReference type="CDD" id="cd00302">
    <property type="entry name" value="cytochrome_P450"/>
    <property type="match status" value="1"/>
</dbReference>
<dbReference type="InterPro" id="IPR050196">
    <property type="entry name" value="Cytochrome_P450_Monoox"/>
</dbReference>
<dbReference type="Pfam" id="PF00067">
    <property type="entry name" value="p450"/>
    <property type="match status" value="1"/>
</dbReference>
<dbReference type="InParanoid" id="C5LW82"/>
<evidence type="ECO:0000256" key="5">
    <source>
        <dbReference type="ARBA" id="ARBA00023004"/>
    </source>
</evidence>
<keyword evidence="2 7" id="KW-0349">Heme</keyword>
<dbReference type="GO" id="GO:0020037">
    <property type="term" value="F:heme binding"/>
    <property type="evidence" value="ECO:0007669"/>
    <property type="project" value="InterPro"/>
</dbReference>
<dbReference type="OrthoDB" id="1470350at2759"/>
<evidence type="ECO:0000256" key="1">
    <source>
        <dbReference type="ARBA" id="ARBA00010617"/>
    </source>
</evidence>
<dbReference type="Proteomes" id="UP000007800">
    <property type="component" value="Unassembled WGS sequence"/>
</dbReference>
<dbReference type="PANTHER" id="PTHR24291:SF50">
    <property type="entry name" value="BIFUNCTIONAL ALBAFLAVENONE MONOOXYGENASE_TERPENE SYNTHASE"/>
    <property type="match status" value="1"/>
</dbReference>
<gene>
    <name evidence="9" type="ORF">Pmar_PMAR012027</name>
</gene>
<dbReference type="EMBL" id="GG686094">
    <property type="protein sequence ID" value="EEQ99019.1"/>
    <property type="molecule type" value="Genomic_DNA"/>
</dbReference>
<comment type="similarity">
    <text evidence="1 8">Belongs to the cytochrome P450 family.</text>
</comment>
<accession>C5LW82</accession>
<dbReference type="GO" id="GO:0004497">
    <property type="term" value="F:monooxygenase activity"/>
    <property type="evidence" value="ECO:0007669"/>
    <property type="project" value="UniProtKB-KW"/>
</dbReference>
<keyword evidence="10" id="KW-1185">Reference proteome</keyword>
<dbReference type="PROSITE" id="PS00086">
    <property type="entry name" value="CYTOCHROME_P450"/>
    <property type="match status" value="1"/>
</dbReference>
<dbReference type="GO" id="GO:0016705">
    <property type="term" value="F:oxidoreductase activity, acting on paired donors, with incorporation or reduction of molecular oxygen"/>
    <property type="evidence" value="ECO:0007669"/>
    <property type="project" value="InterPro"/>
</dbReference>
<dbReference type="PANTHER" id="PTHR24291">
    <property type="entry name" value="CYTOCHROME P450 FAMILY 4"/>
    <property type="match status" value="1"/>
</dbReference>
<keyword evidence="4 8" id="KW-0560">Oxidoreductase</keyword>
<protein>
    <submittedName>
        <fullName evidence="9">Cytochrome P450, putative</fullName>
    </submittedName>
</protein>
<dbReference type="PRINTS" id="PR00463">
    <property type="entry name" value="EP450I"/>
</dbReference>